<dbReference type="EMBL" id="MU006111">
    <property type="protein sequence ID" value="KAF2835134.1"/>
    <property type="molecule type" value="Genomic_DNA"/>
</dbReference>
<evidence type="ECO:0000256" key="1">
    <source>
        <dbReference type="SAM" id="Coils"/>
    </source>
</evidence>
<proteinExistence type="predicted"/>
<evidence type="ECO:0000256" key="2">
    <source>
        <dbReference type="SAM" id="MobiDB-lite"/>
    </source>
</evidence>
<evidence type="ECO:0000313" key="3">
    <source>
        <dbReference type="EMBL" id="KAF2835134.1"/>
    </source>
</evidence>
<accession>A0A9P4S2V2</accession>
<protein>
    <submittedName>
        <fullName evidence="3">Uncharacterized protein</fullName>
    </submittedName>
</protein>
<reference evidence="3" key="1">
    <citation type="journal article" date="2020" name="Stud. Mycol.">
        <title>101 Dothideomycetes genomes: a test case for predicting lifestyles and emergence of pathogens.</title>
        <authorList>
            <person name="Haridas S."/>
            <person name="Albert R."/>
            <person name="Binder M."/>
            <person name="Bloem J."/>
            <person name="Labutti K."/>
            <person name="Salamov A."/>
            <person name="Andreopoulos B."/>
            <person name="Baker S."/>
            <person name="Barry K."/>
            <person name="Bills G."/>
            <person name="Bluhm B."/>
            <person name="Cannon C."/>
            <person name="Castanera R."/>
            <person name="Culley D."/>
            <person name="Daum C."/>
            <person name="Ezra D."/>
            <person name="Gonzalez J."/>
            <person name="Henrissat B."/>
            <person name="Kuo A."/>
            <person name="Liang C."/>
            <person name="Lipzen A."/>
            <person name="Lutzoni F."/>
            <person name="Magnuson J."/>
            <person name="Mondo S."/>
            <person name="Nolan M."/>
            <person name="Ohm R."/>
            <person name="Pangilinan J."/>
            <person name="Park H.-J."/>
            <person name="Ramirez L."/>
            <person name="Alfaro M."/>
            <person name="Sun H."/>
            <person name="Tritt A."/>
            <person name="Yoshinaga Y."/>
            <person name="Zwiers L.-H."/>
            <person name="Turgeon B."/>
            <person name="Goodwin S."/>
            <person name="Spatafora J."/>
            <person name="Crous P."/>
            <person name="Grigoriev I."/>
        </authorList>
    </citation>
    <scope>NUCLEOTIDE SEQUENCE</scope>
    <source>
        <strain evidence="3">CBS 101060</strain>
    </source>
</reference>
<name>A0A9P4S2V2_9PEZI</name>
<keyword evidence="1" id="KW-0175">Coiled coil</keyword>
<feature type="compositionally biased region" description="Polar residues" evidence="2">
    <location>
        <begin position="362"/>
        <end position="374"/>
    </location>
</feature>
<organism evidence="3 4">
    <name type="scientific">Patellaria atrata CBS 101060</name>
    <dbReference type="NCBI Taxonomy" id="1346257"/>
    <lineage>
        <taxon>Eukaryota</taxon>
        <taxon>Fungi</taxon>
        <taxon>Dikarya</taxon>
        <taxon>Ascomycota</taxon>
        <taxon>Pezizomycotina</taxon>
        <taxon>Dothideomycetes</taxon>
        <taxon>Dothideomycetes incertae sedis</taxon>
        <taxon>Patellariales</taxon>
        <taxon>Patellariaceae</taxon>
        <taxon>Patellaria</taxon>
    </lineage>
</organism>
<feature type="coiled-coil region" evidence="1">
    <location>
        <begin position="45"/>
        <end position="114"/>
    </location>
</feature>
<feature type="region of interest" description="Disordered" evidence="2">
    <location>
        <begin position="253"/>
        <end position="540"/>
    </location>
</feature>
<feature type="compositionally biased region" description="Basic and acidic residues" evidence="2">
    <location>
        <begin position="300"/>
        <end position="309"/>
    </location>
</feature>
<dbReference type="OrthoDB" id="20105at2759"/>
<feature type="compositionally biased region" description="Basic and acidic residues" evidence="2">
    <location>
        <begin position="270"/>
        <end position="279"/>
    </location>
</feature>
<evidence type="ECO:0000313" key="4">
    <source>
        <dbReference type="Proteomes" id="UP000799429"/>
    </source>
</evidence>
<sequence>MASKLINRVSPEISAFQLALQTTKYELNYERSARAVECVAKDEDIRKLRLQLLLLEDENDELNDQLEREQKRGDELEHSVNDAWAQLEESETEVQRVSNELRMKVRELDTVKAELTAMESMSSDSTKLLTEKLALARELSTLKPELEHLRTQVTSNQGLLSEKLSLQRQLNTIQVELENEKRAVQKALAKEGKKGEQDKELRSQIEDLKNELKISKREQDQTSKVLNKAESALEFQKQECEKIQKSLVKAHSDLEDAKSSAQRSSNEADSEQKEKKDPSAEAQKSLLDDKLNQFRTKLKSTKEKLKETEAQLEAAQASAPARHSSVPVLTEKPTKNPRKRTPGDMPTKRNKRGSSALPGDKSTFSITPFLNRTASVAIDGLSDDDEVKPDADKPIKSTELAIPDKSPSAKPKKATRKATAPKSKPLGSSEIKANSKARKKPAVPTLAMVTEDAEEFTEAEKVPPETDGPNEAEKENNIKPKLKASSQPKKAPRKSLLSFADFTAEPEPEKKKKRKNLGGGKTLFDVEDESGPTKPMPGKGLFGARAFAKGLGGGLGGLGGSKKGLGKGLIKGGFLMTDDGFQFSPLKKDKRAASVTIGD</sequence>
<dbReference type="AlphaFoldDB" id="A0A9P4S2V2"/>
<comment type="caution">
    <text evidence="3">The sequence shown here is derived from an EMBL/GenBank/DDBJ whole genome shotgun (WGS) entry which is preliminary data.</text>
</comment>
<gene>
    <name evidence="3" type="ORF">M501DRAFT_1026885</name>
</gene>
<keyword evidence="4" id="KW-1185">Reference proteome</keyword>
<dbReference type="Proteomes" id="UP000799429">
    <property type="component" value="Unassembled WGS sequence"/>
</dbReference>